<dbReference type="InterPro" id="IPR029787">
    <property type="entry name" value="Nucleotide_cyclase"/>
</dbReference>
<evidence type="ECO:0000313" key="6">
    <source>
        <dbReference type="EMBL" id="GGO72141.1"/>
    </source>
</evidence>
<reference evidence="6" key="1">
    <citation type="journal article" date="2014" name="Int. J. Syst. Evol. Microbiol.">
        <title>Complete genome sequence of Corynebacterium casei LMG S-19264T (=DSM 44701T), isolated from a smear-ripened cheese.</title>
        <authorList>
            <consortium name="US DOE Joint Genome Institute (JGI-PGF)"/>
            <person name="Walter F."/>
            <person name="Albersmeier A."/>
            <person name="Kalinowski J."/>
            <person name="Ruckert C."/>
        </authorList>
    </citation>
    <scope>NUCLEOTIDE SEQUENCE</scope>
    <source>
        <strain evidence="6">CGMCC 1.7086</strain>
    </source>
</reference>
<dbReference type="Gene3D" id="3.30.450.20">
    <property type="entry name" value="PAS domain"/>
    <property type="match status" value="2"/>
</dbReference>
<organism evidence="6 7">
    <name type="scientific">Bowmanella pacifica</name>
    <dbReference type="NCBI Taxonomy" id="502051"/>
    <lineage>
        <taxon>Bacteria</taxon>
        <taxon>Pseudomonadati</taxon>
        <taxon>Pseudomonadota</taxon>
        <taxon>Gammaproteobacteria</taxon>
        <taxon>Alteromonadales</taxon>
        <taxon>Alteromonadaceae</taxon>
        <taxon>Bowmanella</taxon>
    </lineage>
</organism>
<keyword evidence="7" id="KW-1185">Reference proteome</keyword>
<feature type="domain" description="GGDEF" evidence="5">
    <location>
        <begin position="405"/>
        <end position="538"/>
    </location>
</feature>
<dbReference type="InterPro" id="IPR035965">
    <property type="entry name" value="PAS-like_dom_sf"/>
</dbReference>
<dbReference type="InterPro" id="IPR035919">
    <property type="entry name" value="EAL_sf"/>
</dbReference>
<dbReference type="SUPFAM" id="SSF55785">
    <property type="entry name" value="PYP-like sensor domain (PAS domain)"/>
    <property type="match status" value="1"/>
</dbReference>
<dbReference type="InterPro" id="IPR011006">
    <property type="entry name" value="CheY-like_superfamily"/>
</dbReference>
<dbReference type="AlphaFoldDB" id="A0A917Z1C4"/>
<dbReference type="Pfam" id="PF00072">
    <property type="entry name" value="Response_reg"/>
    <property type="match status" value="1"/>
</dbReference>
<dbReference type="InterPro" id="IPR043128">
    <property type="entry name" value="Rev_trsase/Diguanyl_cyclase"/>
</dbReference>
<dbReference type="CDD" id="cd01949">
    <property type="entry name" value="GGDEF"/>
    <property type="match status" value="1"/>
</dbReference>
<dbReference type="PANTHER" id="PTHR44757">
    <property type="entry name" value="DIGUANYLATE CYCLASE DGCP"/>
    <property type="match status" value="1"/>
</dbReference>
<dbReference type="PROSITE" id="PS50887">
    <property type="entry name" value="GGDEF"/>
    <property type="match status" value="1"/>
</dbReference>
<dbReference type="SUPFAM" id="SSF141868">
    <property type="entry name" value="EAL domain-like"/>
    <property type="match status" value="1"/>
</dbReference>
<comment type="caution">
    <text evidence="6">The sequence shown here is derived from an EMBL/GenBank/DDBJ whole genome shotgun (WGS) entry which is preliminary data.</text>
</comment>
<dbReference type="SUPFAM" id="SSF55073">
    <property type="entry name" value="Nucleotide cyclase"/>
    <property type="match status" value="1"/>
</dbReference>
<dbReference type="Gene3D" id="3.20.20.450">
    <property type="entry name" value="EAL domain"/>
    <property type="match status" value="1"/>
</dbReference>
<evidence type="ECO:0000259" key="5">
    <source>
        <dbReference type="PROSITE" id="PS50887"/>
    </source>
</evidence>
<dbReference type="CDD" id="cd17534">
    <property type="entry name" value="REC_DC-like"/>
    <property type="match status" value="1"/>
</dbReference>
<feature type="modified residue" description="4-aspartylphosphate" evidence="1">
    <location>
        <position position="55"/>
    </location>
</feature>
<dbReference type="GO" id="GO:0000160">
    <property type="term" value="P:phosphorelay signal transduction system"/>
    <property type="evidence" value="ECO:0007669"/>
    <property type="project" value="InterPro"/>
</dbReference>
<dbReference type="SMART" id="SM00448">
    <property type="entry name" value="REC"/>
    <property type="match status" value="1"/>
</dbReference>
<dbReference type="PROSITE" id="PS50883">
    <property type="entry name" value="EAL"/>
    <property type="match status" value="1"/>
</dbReference>
<dbReference type="SMART" id="SM00052">
    <property type="entry name" value="EAL"/>
    <property type="match status" value="1"/>
</dbReference>
<evidence type="ECO:0000259" key="4">
    <source>
        <dbReference type="PROSITE" id="PS50883"/>
    </source>
</evidence>
<dbReference type="PANTHER" id="PTHR44757:SF2">
    <property type="entry name" value="BIOFILM ARCHITECTURE MAINTENANCE PROTEIN MBAA"/>
    <property type="match status" value="1"/>
</dbReference>
<gene>
    <name evidence="6" type="ORF">GCM10010982_29560</name>
</gene>
<dbReference type="NCBIfam" id="TIGR00254">
    <property type="entry name" value="GGDEF"/>
    <property type="match status" value="1"/>
</dbReference>
<name>A0A917Z1C4_9ALTE</name>
<accession>A0A917Z1C4</accession>
<dbReference type="CDD" id="cd01948">
    <property type="entry name" value="EAL"/>
    <property type="match status" value="1"/>
</dbReference>
<dbReference type="EMBL" id="BMLS01000005">
    <property type="protein sequence ID" value="GGO72141.1"/>
    <property type="molecule type" value="Genomic_DNA"/>
</dbReference>
<dbReference type="Proteomes" id="UP000606935">
    <property type="component" value="Unassembled WGS sequence"/>
</dbReference>
<evidence type="ECO:0000256" key="1">
    <source>
        <dbReference type="PROSITE-ProRule" id="PRU00169"/>
    </source>
</evidence>
<dbReference type="InterPro" id="IPR001633">
    <property type="entry name" value="EAL_dom"/>
</dbReference>
<keyword evidence="1" id="KW-0597">Phosphoprotein</keyword>
<dbReference type="InterPro" id="IPR000700">
    <property type="entry name" value="PAS-assoc_C"/>
</dbReference>
<dbReference type="InterPro" id="IPR052155">
    <property type="entry name" value="Biofilm_reg_signaling"/>
</dbReference>
<dbReference type="SMART" id="SM00267">
    <property type="entry name" value="GGDEF"/>
    <property type="match status" value="1"/>
</dbReference>
<protein>
    <submittedName>
        <fullName evidence="6">GGDEF domain-containing protein</fullName>
    </submittedName>
</protein>
<feature type="domain" description="EAL" evidence="4">
    <location>
        <begin position="547"/>
        <end position="799"/>
    </location>
</feature>
<evidence type="ECO:0000259" key="3">
    <source>
        <dbReference type="PROSITE" id="PS50113"/>
    </source>
</evidence>
<dbReference type="InterPro" id="IPR000160">
    <property type="entry name" value="GGDEF_dom"/>
</dbReference>
<dbReference type="InterPro" id="IPR001789">
    <property type="entry name" value="Sig_transdc_resp-reg_receiver"/>
</dbReference>
<dbReference type="Gene3D" id="3.30.70.270">
    <property type="match status" value="1"/>
</dbReference>
<dbReference type="Pfam" id="PF13426">
    <property type="entry name" value="PAS_9"/>
    <property type="match status" value="1"/>
</dbReference>
<evidence type="ECO:0000259" key="2">
    <source>
        <dbReference type="PROSITE" id="PS50110"/>
    </source>
</evidence>
<proteinExistence type="predicted"/>
<dbReference type="NCBIfam" id="TIGR00229">
    <property type="entry name" value="sensory_box"/>
    <property type="match status" value="1"/>
</dbReference>
<dbReference type="Gene3D" id="3.40.50.2300">
    <property type="match status" value="1"/>
</dbReference>
<sequence length="806" mass="90697">MEKSTLLIVEDEQLIALNLSLDLQDCGYLVCGIASSEKEAFDMASEHQPDLVMMDINLGAGGDGINAAQRIGSELHIPVVYLTAYTSDDLIRRTGLTAPYGYIVKPYNVRELKASIETALSRHKYEKITERSEKRLKAAVHAAKLGLWEYNVQRGTILFEGLFGDQVNISGDRVEVKAHDFFTRLALENVDELAKLEELLKSGKNVSRTIKLKSKDYAEQEERWIELYLSDMTLENGLVRIGAVKDVSERENFVNELRTAYNILANIDESVIVLYSDFSIRSVNKAFYKHTDFSANDVIGAPVSTVLSGNRRHDEILSEEHKNARHEVVVHRKDHSHFHALQTVTRIQASEHNPELYIMILTDISSLKKAERELNRMAYRDSLTGLGNRNLMNQVLADMKCGEEERIGLFFIDIDSFKLINDSMGHEPGDQLLVEFSQRLQHIMRVEDILIRLGGDEFVVIVEQIERQEDFEKLAQKIIAICNEPFNICGREIMVTCSIGVAIADETVDCAASLLKHADAAMYESKRKGKYTYTFYSDDLVDVVRYRLFIEQGLRKALTEESITAFWQPIVDAQSGDVVAVEALCRWIDKDVGMVSPDAFIPVAEETGLIQSIGLHMLREACMLIKLLEERGLGGIRVAVNVSGIQLKDSEILDALNEMLQDCQVNPADLELEVTESTLQSENAAMLLWQINKLGINIAIDDFGTGYSSLSRLAEMSVNTLKIDRTFVDNLSQDARHQIIIEAIINLARSLGLAITAEGIETAEQLQYLREKGVDSLQGYYFARPMPLAELLKYLPDKQQSNKGLF</sequence>
<dbReference type="InterPro" id="IPR000014">
    <property type="entry name" value="PAS"/>
</dbReference>
<dbReference type="PROSITE" id="PS50110">
    <property type="entry name" value="RESPONSE_REGULATORY"/>
    <property type="match status" value="1"/>
</dbReference>
<dbReference type="Pfam" id="PF00990">
    <property type="entry name" value="GGDEF"/>
    <property type="match status" value="1"/>
</dbReference>
<feature type="domain" description="Response regulatory" evidence="2">
    <location>
        <begin position="5"/>
        <end position="120"/>
    </location>
</feature>
<dbReference type="RefSeq" id="WP_188696818.1">
    <property type="nucleotide sequence ID" value="NZ_BMLS01000005.1"/>
</dbReference>
<reference evidence="6" key="2">
    <citation type="submission" date="2020-09" db="EMBL/GenBank/DDBJ databases">
        <authorList>
            <person name="Sun Q."/>
            <person name="Zhou Y."/>
        </authorList>
    </citation>
    <scope>NUCLEOTIDE SEQUENCE</scope>
    <source>
        <strain evidence="6">CGMCC 1.7086</strain>
    </source>
</reference>
<dbReference type="SUPFAM" id="SSF52172">
    <property type="entry name" value="CheY-like"/>
    <property type="match status" value="1"/>
</dbReference>
<dbReference type="Pfam" id="PF00563">
    <property type="entry name" value="EAL"/>
    <property type="match status" value="1"/>
</dbReference>
<feature type="domain" description="PAC" evidence="3">
    <location>
        <begin position="324"/>
        <end position="376"/>
    </location>
</feature>
<evidence type="ECO:0000313" key="7">
    <source>
        <dbReference type="Proteomes" id="UP000606935"/>
    </source>
</evidence>
<dbReference type="CDD" id="cd00130">
    <property type="entry name" value="PAS"/>
    <property type="match status" value="1"/>
</dbReference>
<dbReference type="PROSITE" id="PS50113">
    <property type="entry name" value="PAC"/>
    <property type="match status" value="1"/>
</dbReference>